<dbReference type="PANTHER" id="PTHR11404:SF6">
    <property type="entry name" value="SUPEROXIDE DISMUTASE [MN], MITOCHONDRIAL"/>
    <property type="match status" value="1"/>
</dbReference>
<feature type="domain" description="Manganese/iron superoxide dismutase C-terminal" evidence="5">
    <location>
        <begin position="69"/>
        <end position="90"/>
    </location>
</feature>
<organism evidence="6 7">
    <name type="scientific">Daphnia sinensis</name>
    <dbReference type="NCBI Taxonomy" id="1820382"/>
    <lineage>
        <taxon>Eukaryota</taxon>
        <taxon>Metazoa</taxon>
        <taxon>Ecdysozoa</taxon>
        <taxon>Arthropoda</taxon>
        <taxon>Crustacea</taxon>
        <taxon>Branchiopoda</taxon>
        <taxon>Diplostraca</taxon>
        <taxon>Cladocera</taxon>
        <taxon>Anomopoda</taxon>
        <taxon>Daphniidae</taxon>
        <taxon>Daphnia</taxon>
        <taxon>Daphnia similis group</taxon>
    </lineage>
</organism>
<accession>A0AAD5KGG2</accession>
<keyword evidence="4" id="KW-0560">Oxidoreductase</keyword>
<sequence length="98" mass="11267">MAGLTQTIKFNLGGHINHSIYWENLAPIGREELTKRTVPIQGSGWGWLAWDNISKSLRIIDTPNQEMLNVRADYVKQIWKIVNWKDVESRFLSASGKK</sequence>
<dbReference type="EMBL" id="WJBH02000015">
    <property type="protein sequence ID" value="KAI9551334.1"/>
    <property type="molecule type" value="Genomic_DNA"/>
</dbReference>
<evidence type="ECO:0000256" key="4">
    <source>
        <dbReference type="ARBA" id="ARBA00023002"/>
    </source>
</evidence>
<dbReference type="Gene3D" id="3.55.40.20">
    <property type="entry name" value="Iron/manganese superoxide dismutase, C-terminal domain"/>
    <property type="match status" value="2"/>
</dbReference>
<dbReference type="AlphaFoldDB" id="A0AAD5KGG2"/>
<dbReference type="Proteomes" id="UP000820818">
    <property type="component" value="Unassembled WGS sequence"/>
</dbReference>
<feature type="domain" description="Manganese/iron superoxide dismutase C-terminal" evidence="5">
    <location>
        <begin position="30"/>
        <end position="67"/>
    </location>
</feature>
<dbReference type="GO" id="GO:0004784">
    <property type="term" value="F:superoxide dismutase activity"/>
    <property type="evidence" value="ECO:0007669"/>
    <property type="project" value="UniProtKB-EC"/>
</dbReference>
<dbReference type="GO" id="GO:0030145">
    <property type="term" value="F:manganese ion binding"/>
    <property type="evidence" value="ECO:0007669"/>
    <property type="project" value="TreeGrafter"/>
</dbReference>
<evidence type="ECO:0000256" key="3">
    <source>
        <dbReference type="ARBA" id="ARBA00022723"/>
    </source>
</evidence>
<evidence type="ECO:0000313" key="7">
    <source>
        <dbReference type="Proteomes" id="UP000820818"/>
    </source>
</evidence>
<keyword evidence="3" id="KW-0479">Metal-binding</keyword>
<evidence type="ECO:0000256" key="2">
    <source>
        <dbReference type="ARBA" id="ARBA00012682"/>
    </source>
</evidence>
<dbReference type="EC" id="1.15.1.1" evidence="2"/>
<reference evidence="6" key="1">
    <citation type="submission" date="2022-05" db="EMBL/GenBank/DDBJ databases">
        <title>A multi-omics perspective on studying reproductive biology in Daphnia sinensis.</title>
        <authorList>
            <person name="Jia J."/>
        </authorList>
    </citation>
    <scope>NUCLEOTIDE SEQUENCE</scope>
    <source>
        <strain evidence="6">WSL</strain>
    </source>
</reference>
<dbReference type="SUPFAM" id="SSF54719">
    <property type="entry name" value="Fe,Mn superoxide dismutase (SOD), C-terminal domain"/>
    <property type="match status" value="1"/>
</dbReference>
<gene>
    <name evidence="6" type="ORF">GHT06_007520</name>
</gene>
<evidence type="ECO:0000259" key="5">
    <source>
        <dbReference type="Pfam" id="PF02777"/>
    </source>
</evidence>
<dbReference type="SUPFAM" id="SSF46609">
    <property type="entry name" value="Fe,Mn superoxide dismutase (SOD), N-terminal domain"/>
    <property type="match status" value="1"/>
</dbReference>
<evidence type="ECO:0000256" key="1">
    <source>
        <dbReference type="ARBA" id="ARBA00008714"/>
    </source>
</evidence>
<protein>
    <recommendedName>
        <fullName evidence="2">superoxide dismutase</fullName>
        <ecNumber evidence="2">1.15.1.1</ecNumber>
    </recommendedName>
</protein>
<dbReference type="InterPro" id="IPR036314">
    <property type="entry name" value="SOD_C_sf"/>
</dbReference>
<keyword evidence="7" id="KW-1185">Reference proteome</keyword>
<name>A0AAD5KGG2_9CRUS</name>
<dbReference type="GO" id="GO:0005739">
    <property type="term" value="C:mitochondrion"/>
    <property type="evidence" value="ECO:0007669"/>
    <property type="project" value="TreeGrafter"/>
</dbReference>
<comment type="caution">
    <text evidence="6">The sequence shown here is derived from an EMBL/GenBank/DDBJ whole genome shotgun (WGS) entry which is preliminary data.</text>
</comment>
<evidence type="ECO:0000313" key="6">
    <source>
        <dbReference type="EMBL" id="KAI9551334.1"/>
    </source>
</evidence>
<dbReference type="PANTHER" id="PTHR11404">
    <property type="entry name" value="SUPEROXIDE DISMUTASE 2"/>
    <property type="match status" value="1"/>
</dbReference>
<dbReference type="Gene3D" id="1.10.287.990">
    <property type="entry name" value="Fe,Mn superoxide dismutase (SOD) domain"/>
    <property type="match status" value="1"/>
</dbReference>
<proteinExistence type="inferred from homology"/>
<dbReference type="Pfam" id="PF02777">
    <property type="entry name" value="Sod_Fe_C"/>
    <property type="match status" value="2"/>
</dbReference>
<dbReference type="InterPro" id="IPR036324">
    <property type="entry name" value="Mn/Fe_SOD_N_sf"/>
</dbReference>
<dbReference type="InterPro" id="IPR019832">
    <property type="entry name" value="Mn/Fe_SOD_C"/>
</dbReference>
<comment type="similarity">
    <text evidence="1">Belongs to the iron/manganese superoxide dismutase family.</text>
</comment>
<dbReference type="InterPro" id="IPR050265">
    <property type="entry name" value="Fe/Mn_Superoxide_Dismutase"/>
</dbReference>